<evidence type="ECO:0000256" key="2">
    <source>
        <dbReference type="ARBA" id="ARBA00023016"/>
    </source>
</evidence>
<dbReference type="InterPro" id="IPR036869">
    <property type="entry name" value="J_dom_sf"/>
</dbReference>
<dbReference type="SUPFAM" id="SSF49493">
    <property type="entry name" value="HSP40/DnaJ peptide-binding domain"/>
    <property type="match status" value="2"/>
</dbReference>
<evidence type="ECO:0000313" key="7">
    <source>
        <dbReference type="Proteomes" id="UP001595685"/>
    </source>
</evidence>
<dbReference type="PROSITE" id="PS50076">
    <property type="entry name" value="DNAJ_2"/>
    <property type="match status" value="1"/>
</dbReference>
<accession>A0ABV7WJ45</accession>
<dbReference type="InterPro" id="IPR002939">
    <property type="entry name" value="DnaJ_C"/>
</dbReference>
<evidence type="ECO:0000256" key="1">
    <source>
        <dbReference type="ARBA" id="ARBA00022705"/>
    </source>
</evidence>
<dbReference type="PRINTS" id="PR00625">
    <property type="entry name" value="JDOMAIN"/>
</dbReference>
<dbReference type="InterPro" id="IPR008971">
    <property type="entry name" value="HSP40/DnaJ_pept-bd"/>
</dbReference>
<reference evidence="7" key="1">
    <citation type="journal article" date="2019" name="Int. J. Syst. Evol. Microbiol.">
        <title>The Global Catalogue of Microorganisms (GCM) 10K type strain sequencing project: providing services to taxonomists for standard genome sequencing and annotation.</title>
        <authorList>
            <consortium name="The Broad Institute Genomics Platform"/>
            <consortium name="The Broad Institute Genome Sequencing Center for Infectious Disease"/>
            <person name="Wu L."/>
            <person name="Ma J."/>
        </authorList>
    </citation>
    <scope>NUCLEOTIDE SEQUENCE [LARGE SCALE GENOMIC DNA]</scope>
    <source>
        <strain evidence="7">NCAIM B.02333</strain>
    </source>
</reference>
<dbReference type="Pfam" id="PF00226">
    <property type="entry name" value="DnaJ"/>
    <property type="match status" value="1"/>
</dbReference>
<evidence type="ECO:0000256" key="3">
    <source>
        <dbReference type="ARBA" id="ARBA00023186"/>
    </source>
</evidence>
<dbReference type="PANTHER" id="PTHR43096">
    <property type="entry name" value="DNAJ HOMOLOG 1, MITOCHONDRIAL-RELATED"/>
    <property type="match status" value="1"/>
</dbReference>
<feature type="compositionally biased region" description="Gly residues" evidence="4">
    <location>
        <begin position="109"/>
        <end position="119"/>
    </location>
</feature>
<feature type="compositionally biased region" description="Low complexity" evidence="4">
    <location>
        <begin position="120"/>
        <end position="129"/>
    </location>
</feature>
<keyword evidence="2" id="KW-0346">Stress response</keyword>
<evidence type="ECO:0000313" key="6">
    <source>
        <dbReference type="EMBL" id="MFC3688977.1"/>
    </source>
</evidence>
<dbReference type="SMART" id="SM00271">
    <property type="entry name" value="DnaJ"/>
    <property type="match status" value="1"/>
</dbReference>
<dbReference type="Gene3D" id="2.60.260.20">
    <property type="entry name" value="Urease metallochaperone UreE, N-terminal domain"/>
    <property type="match status" value="2"/>
</dbReference>
<dbReference type="SUPFAM" id="SSF46565">
    <property type="entry name" value="Chaperone J-domain"/>
    <property type="match status" value="1"/>
</dbReference>
<evidence type="ECO:0000256" key="4">
    <source>
        <dbReference type="SAM" id="MobiDB-lite"/>
    </source>
</evidence>
<dbReference type="CDD" id="cd10747">
    <property type="entry name" value="DnaJ_C"/>
    <property type="match status" value="1"/>
</dbReference>
<keyword evidence="7" id="KW-1185">Reference proteome</keyword>
<organism evidence="6 7">
    <name type="scientific">Aquipuribacter hungaricus</name>
    <dbReference type="NCBI Taxonomy" id="545624"/>
    <lineage>
        <taxon>Bacteria</taxon>
        <taxon>Bacillati</taxon>
        <taxon>Actinomycetota</taxon>
        <taxon>Actinomycetes</taxon>
        <taxon>Micrococcales</taxon>
        <taxon>Intrasporangiaceae</taxon>
        <taxon>Aquipuribacter</taxon>
    </lineage>
</organism>
<keyword evidence="1" id="KW-0235">DNA replication</keyword>
<evidence type="ECO:0000259" key="5">
    <source>
        <dbReference type="PROSITE" id="PS50076"/>
    </source>
</evidence>
<dbReference type="PANTHER" id="PTHR43096:SF54">
    <property type="entry name" value="CHAPERONE PROTEIN DNAJ 1"/>
    <property type="match status" value="1"/>
</dbReference>
<dbReference type="InterPro" id="IPR018253">
    <property type="entry name" value="DnaJ_domain_CS"/>
</dbReference>
<dbReference type="InterPro" id="IPR001623">
    <property type="entry name" value="DnaJ_domain"/>
</dbReference>
<dbReference type="Gene3D" id="1.10.287.110">
    <property type="entry name" value="DnaJ domain"/>
    <property type="match status" value="1"/>
</dbReference>
<dbReference type="PROSITE" id="PS00636">
    <property type="entry name" value="DNAJ_1"/>
    <property type="match status" value="1"/>
</dbReference>
<sequence length="346" mass="35143">MTGQDWLEKDFYGVLGVPKTADAAAVKKAYRTLARTHHPDANGGDAASEKRFKEVGEAYSVLSDPEKRQQYDAVRAMRSGARFTAGSGGPGGAGGAGFEDIFGGMFGAGSPGAGRGRAPGGQRRSSAGSAEFDDLLADLLGQQGGGFSGGSTRGPEKGGDLTATARVGFAAALRGTEVSVPVVDPTGGTRTVHARLPAGVADGQKVRVRGKGSRGSGGPGDVIVTVRVEGDDVFTWDGTSLRVSVPVTFAEAALGATVEVPTLDGVARLKVPAGTPSGRTFRLKGRGPAVRGVASDVLATVTVVVPQKLSDRAREAVETLRDAEGDADPRAGLLAAAEASREKASS</sequence>
<comment type="caution">
    <text evidence="6">The sequence shown here is derived from an EMBL/GenBank/DDBJ whole genome shotgun (WGS) entry which is preliminary data.</text>
</comment>
<feature type="domain" description="J" evidence="5">
    <location>
        <begin position="10"/>
        <end position="75"/>
    </location>
</feature>
<dbReference type="Proteomes" id="UP001595685">
    <property type="component" value="Unassembled WGS sequence"/>
</dbReference>
<proteinExistence type="predicted"/>
<gene>
    <name evidence="6" type="ORF">ACFOLH_11550</name>
</gene>
<keyword evidence="3" id="KW-0143">Chaperone</keyword>
<dbReference type="Pfam" id="PF01556">
    <property type="entry name" value="DnaJ_C"/>
    <property type="match status" value="1"/>
</dbReference>
<dbReference type="EMBL" id="JBHRWW010000007">
    <property type="protein sequence ID" value="MFC3688977.1"/>
    <property type="molecule type" value="Genomic_DNA"/>
</dbReference>
<feature type="region of interest" description="Disordered" evidence="4">
    <location>
        <begin position="109"/>
        <end position="129"/>
    </location>
</feature>
<dbReference type="RefSeq" id="WP_376984065.1">
    <property type="nucleotide sequence ID" value="NZ_JBHRWW010000007.1"/>
</dbReference>
<dbReference type="CDD" id="cd06257">
    <property type="entry name" value="DnaJ"/>
    <property type="match status" value="1"/>
</dbReference>
<protein>
    <submittedName>
        <fullName evidence="6">DnaJ C-terminal domain-containing protein</fullName>
    </submittedName>
</protein>
<name>A0ABV7WJ45_9MICO</name>